<dbReference type="Pfam" id="PF06051">
    <property type="entry name" value="DUF928"/>
    <property type="match status" value="1"/>
</dbReference>
<comment type="caution">
    <text evidence="2">The sequence shown here is derived from an EMBL/GenBank/DDBJ whole genome shotgun (WGS) entry which is preliminary data.</text>
</comment>
<dbReference type="InterPro" id="IPR010328">
    <property type="entry name" value="DUF928"/>
</dbReference>
<gene>
    <name evidence="2" type="ORF">F6J89_28600</name>
</gene>
<sequence length="270" mass="29934">MAWFTRSSRLTIKALALTFVLAVSVSAQTPAKLGSSSISSRIPKQWEFNPKNLSFQGNGPRRLQAGATRGGSCVNSDRPLLALVPASGVGTTISEYPTVFWYQPKTSASSAEFVLFDANQQEIYSARYSLPKLSEDTPSAYGIMSLTLPALANFLPLKIDQEYQWQLSLVCDPIDRSADLVVGGLIKRVESQPNLELRLRQANAQERLDEYIKGRFWYDTVDTLAELRRTSPQDSNLASAWEKLLESVNLPTNSVEPWFPVPATITTSKQ</sequence>
<keyword evidence="1" id="KW-0732">Signal</keyword>
<protein>
    <submittedName>
        <fullName evidence="2">DUF928 domain-containing protein</fullName>
    </submittedName>
</protein>
<evidence type="ECO:0000256" key="1">
    <source>
        <dbReference type="SAM" id="SignalP"/>
    </source>
</evidence>
<feature type="chain" id="PRO_5025682724" evidence="1">
    <location>
        <begin position="28"/>
        <end position="270"/>
    </location>
</feature>
<dbReference type="AlphaFoldDB" id="A0A6B3NED1"/>
<reference evidence="2" key="1">
    <citation type="submission" date="2019-11" db="EMBL/GenBank/DDBJ databases">
        <title>Genomic insights into an expanded diversity of filamentous marine cyanobacteria reveals the extraordinary biosynthetic potential of Moorea and Okeania.</title>
        <authorList>
            <person name="Ferreira Leao T."/>
            <person name="Wang M."/>
            <person name="Moss N."/>
            <person name="Da Silva R."/>
            <person name="Sanders J."/>
            <person name="Nurk S."/>
            <person name="Gurevich A."/>
            <person name="Humphrey G."/>
            <person name="Reher R."/>
            <person name="Zhu Q."/>
            <person name="Belda-Ferre P."/>
            <person name="Glukhov E."/>
            <person name="Rex R."/>
            <person name="Dorrestein P.C."/>
            <person name="Knight R."/>
            <person name="Pevzner P."/>
            <person name="Gerwick W.H."/>
            <person name="Gerwick L."/>
        </authorList>
    </citation>
    <scope>NUCLEOTIDE SEQUENCE</scope>
    <source>
        <strain evidence="2">SIO1C4</strain>
    </source>
</reference>
<proteinExistence type="predicted"/>
<evidence type="ECO:0000313" key="2">
    <source>
        <dbReference type="EMBL" id="NER31469.1"/>
    </source>
</evidence>
<dbReference type="EMBL" id="JAAHFQ010000828">
    <property type="protein sequence ID" value="NER31469.1"/>
    <property type="molecule type" value="Genomic_DNA"/>
</dbReference>
<name>A0A6B3NED1_9CYAN</name>
<organism evidence="2">
    <name type="scientific">Symploca sp. SIO1C4</name>
    <dbReference type="NCBI Taxonomy" id="2607765"/>
    <lineage>
        <taxon>Bacteria</taxon>
        <taxon>Bacillati</taxon>
        <taxon>Cyanobacteriota</taxon>
        <taxon>Cyanophyceae</taxon>
        <taxon>Coleofasciculales</taxon>
        <taxon>Coleofasciculaceae</taxon>
        <taxon>Symploca</taxon>
    </lineage>
</organism>
<feature type="signal peptide" evidence="1">
    <location>
        <begin position="1"/>
        <end position="27"/>
    </location>
</feature>
<accession>A0A6B3NED1</accession>